<dbReference type="GO" id="GO:0004385">
    <property type="term" value="F:GMP kinase activity"/>
    <property type="evidence" value="ECO:0007669"/>
    <property type="project" value="TreeGrafter"/>
</dbReference>
<dbReference type="Proteomes" id="UP000783287">
    <property type="component" value="Unassembled WGS sequence"/>
</dbReference>
<evidence type="ECO:0000256" key="3">
    <source>
        <dbReference type="ARBA" id="ARBA00022777"/>
    </source>
</evidence>
<sequence>MYDNTVIKSFVNKYPVRPELIVDIIVGPTSVGKSWVVDNLKETHQFVRSTTTRERRPGEDGDEYNFVTIAEFESRLKNHEFVLAFNLNDNYYGYLGDDLDKIVESGKKPISIIYYKVLDEFLDKFPNSRIAFMFPPNTQQGIELLRTRTQARDGEILQSREQDTLEQMTYAYTTDLSSKYSNSRFFVIEDNTSALGVIEFFKS</sequence>
<evidence type="ECO:0000256" key="1">
    <source>
        <dbReference type="ARBA" id="ARBA00005790"/>
    </source>
</evidence>
<dbReference type="InterPro" id="IPR027417">
    <property type="entry name" value="P-loop_NTPase"/>
</dbReference>
<dbReference type="Gene3D" id="3.40.50.300">
    <property type="entry name" value="P-loop containing nucleotide triphosphate hydrolases"/>
    <property type="match status" value="1"/>
</dbReference>
<protein>
    <recommendedName>
        <fullName evidence="4">Guanylate kinase-like domain-containing protein</fullName>
    </recommendedName>
</protein>
<accession>A0A955L5N9</accession>
<comment type="caution">
    <text evidence="5">The sequence shown here is derived from an EMBL/GenBank/DDBJ whole genome shotgun (WGS) entry which is preliminary data.</text>
</comment>
<proteinExistence type="inferred from homology"/>
<dbReference type="InterPro" id="IPR008144">
    <property type="entry name" value="Guanylate_kin-like_dom"/>
</dbReference>
<evidence type="ECO:0000313" key="6">
    <source>
        <dbReference type="Proteomes" id="UP000783287"/>
    </source>
</evidence>
<dbReference type="GO" id="GO:0005829">
    <property type="term" value="C:cytosol"/>
    <property type="evidence" value="ECO:0007669"/>
    <property type="project" value="TreeGrafter"/>
</dbReference>
<evidence type="ECO:0000256" key="2">
    <source>
        <dbReference type="ARBA" id="ARBA00022679"/>
    </source>
</evidence>
<comment type="similarity">
    <text evidence="1">Belongs to the guanylate kinase family.</text>
</comment>
<dbReference type="SMART" id="SM00072">
    <property type="entry name" value="GuKc"/>
    <property type="match status" value="1"/>
</dbReference>
<reference evidence="5" key="2">
    <citation type="journal article" date="2021" name="Microbiome">
        <title>Successional dynamics and alternative stable states in a saline activated sludge microbial community over 9 years.</title>
        <authorList>
            <person name="Wang Y."/>
            <person name="Ye J."/>
            <person name="Ju F."/>
            <person name="Liu L."/>
            <person name="Boyd J.A."/>
            <person name="Deng Y."/>
            <person name="Parks D.H."/>
            <person name="Jiang X."/>
            <person name="Yin X."/>
            <person name="Woodcroft B.J."/>
            <person name="Tyson G.W."/>
            <person name="Hugenholtz P."/>
            <person name="Polz M.F."/>
            <person name="Zhang T."/>
        </authorList>
    </citation>
    <scope>NUCLEOTIDE SEQUENCE</scope>
    <source>
        <strain evidence="5">HKST-UBA14</strain>
    </source>
</reference>
<dbReference type="PROSITE" id="PS50052">
    <property type="entry name" value="GUANYLATE_KINASE_2"/>
    <property type="match status" value="1"/>
</dbReference>
<keyword evidence="3" id="KW-0418">Kinase</keyword>
<evidence type="ECO:0000313" key="5">
    <source>
        <dbReference type="EMBL" id="MCA9383161.1"/>
    </source>
</evidence>
<feature type="domain" description="Guanylate kinase-like" evidence="4">
    <location>
        <begin position="20"/>
        <end position="193"/>
    </location>
</feature>
<dbReference type="PANTHER" id="PTHR23117:SF13">
    <property type="entry name" value="GUANYLATE KINASE"/>
    <property type="match status" value="1"/>
</dbReference>
<gene>
    <name evidence="5" type="ORF">KC909_02240</name>
</gene>
<dbReference type="InterPro" id="IPR008145">
    <property type="entry name" value="GK/Ca_channel_bsu"/>
</dbReference>
<dbReference type="Pfam" id="PF00625">
    <property type="entry name" value="Guanylate_kin"/>
    <property type="match status" value="1"/>
</dbReference>
<name>A0A955L5N9_9BACT</name>
<dbReference type="SUPFAM" id="SSF52540">
    <property type="entry name" value="P-loop containing nucleoside triphosphate hydrolases"/>
    <property type="match status" value="1"/>
</dbReference>
<keyword evidence="2" id="KW-0808">Transferase</keyword>
<dbReference type="PANTHER" id="PTHR23117">
    <property type="entry name" value="GUANYLATE KINASE-RELATED"/>
    <property type="match status" value="1"/>
</dbReference>
<organism evidence="5 6">
    <name type="scientific">Candidatus Dojkabacteria bacterium</name>
    <dbReference type="NCBI Taxonomy" id="2099670"/>
    <lineage>
        <taxon>Bacteria</taxon>
        <taxon>Candidatus Dojkabacteria</taxon>
    </lineage>
</organism>
<dbReference type="AlphaFoldDB" id="A0A955L5N9"/>
<reference evidence="5" key="1">
    <citation type="submission" date="2020-04" db="EMBL/GenBank/DDBJ databases">
        <authorList>
            <person name="Zhang T."/>
        </authorList>
    </citation>
    <scope>NUCLEOTIDE SEQUENCE</scope>
    <source>
        <strain evidence="5">HKST-UBA14</strain>
    </source>
</reference>
<evidence type="ECO:0000259" key="4">
    <source>
        <dbReference type="PROSITE" id="PS50052"/>
    </source>
</evidence>
<dbReference type="EMBL" id="JAGQLK010000033">
    <property type="protein sequence ID" value="MCA9383161.1"/>
    <property type="molecule type" value="Genomic_DNA"/>
</dbReference>